<dbReference type="HOGENOM" id="CLU_099390_0_0_9"/>
<comment type="caution">
    <text evidence="2">The sequence shown here is derived from an EMBL/GenBank/DDBJ whole genome shotgun (WGS) entry which is preliminary data.</text>
</comment>
<name>N2AGY8_9FIRM</name>
<organism evidence="2 3">
    <name type="scientific">Eubacterium plexicaudatum ASF492</name>
    <dbReference type="NCBI Taxonomy" id="1235802"/>
    <lineage>
        <taxon>Bacteria</taxon>
        <taxon>Bacillati</taxon>
        <taxon>Bacillota</taxon>
        <taxon>Clostridia</taxon>
        <taxon>Eubacteriales</taxon>
        <taxon>Eubacteriaceae</taxon>
        <taxon>Eubacterium</taxon>
    </lineage>
</organism>
<proteinExistence type="predicted"/>
<dbReference type="Proteomes" id="UP000012589">
    <property type="component" value="Unassembled WGS sequence"/>
</dbReference>
<feature type="compositionally biased region" description="Basic and acidic residues" evidence="1">
    <location>
        <begin position="17"/>
        <end position="31"/>
    </location>
</feature>
<evidence type="ECO:0000313" key="3">
    <source>
        <dbReference type="Proteomes" id="UP000012589"/>
    </source>
</evidence>
<reference evidence="2 3" key="1">
    <citation type="journal article" date="2014" name="Genome Announc.">
        <title>Draft genome sequences of the altered schaedler flora, a defined bacterial community from gnotobiotic mice.</title>
        <authorList>
            <person name="Wannemuehler M.J."/>
            <person name="Overstreet A.M."/>
            <person name="Ward D.V."/>
            <person name="Phillips G.J."/>
        </authorList>
    </citation>
    <scope>NUCLEOTIDE SEQUENCE [LARGE SCALE GENOMIC DNA]</scope>
    <source>
        <strain evidence="2 3">ASF492</strain>
    </source>
</reference>
<keyword evidence="3" id="KW-1185">Reference proteome</keyword>
<accession>N2AGY8</accession>
<sequence>MNIKMNNYLNQISYTATKDEKASKPDSDRKIGSKTKSGTNKDTVSISVEGQQFVAERKESDSEMGLIRITSDLDSFRSAVKSMNEPLPVDWAAVVDPYGTFTNLAEIESRLKQLADPTVSHNDEEMDRIAHAYAKSKIDILIEKKKAMLESGTAKSYSEEYAEYKIAYEAYHSENGESMAAMMTGDTKKAYNIYKDIIDGKSVSIKDEEFLVLYNRTMYIGAKGERVRKAEELYNANNRKYTGR</sequence>
<dbReference type="AlphaFoldDB" id="N2AGY8"/>
<feature type="compositionally biased region" description="Polar residues" evidence="1">
    <location>
        <begin position="34"/>
        <end position="44"/>
    </location>
</feature>
<gene>
    <name evidence="2" type="ORF">C823_01898</name>
</gene>
<protein>
    <submittedName>
        <fullName evidence="2">Uncharacterized protein</fullName>
    </submittedName>
</protein>
<dbReference type="STRING" id="1235802.C823_01898"/>
<dbReference type="PATRIC" id="fig|1235802.3.peg.2010"/>
<evidence type="ECO:0000256" key="1">
    <source>
        <dbReference type="SAM" id="MobiDB-lite"/>
    </source>
</evidence>
<evidence type="ECO:0000313" key="2">
    <source>
        <dbReference type="EMBL" id="EMZ28677.1"/>
    </source>
</evidence>
<feature type="region of interest" description="Disordered" evidence="1">
    <location>
        <begin position="14"/>
        <end position="44"/>
    </location>
</feature>
<dbReference type="EMBL" id="AQFT01000062">
    <property type="protein sequence ID" value="EMZ28677.1"/>
    <property type="molecule type" value="Genomic_DNA"/>
</dbReference>